<evidence type="ECO:0000313" key="1">
    <source>
        <dbReference type="EMBL" id="EGF11556.1"/>
    </source>
</evidence>
<proteinExistence type="predicted"/>
<dbReference type="EMBL" id="AFAY01000012">
    <property type="protein sequence ID" value="EGF11556.1"/>
    <property type="molecule type" value="Genomic_DNA"/>
</dbReference>
<gene>
    <name evidence="1" type="ORF">HMPREF9123_0672</name>
</gene>
<protein>
    <submittedName>
        <fullName evidence="1">Uncharacterized protein</fullName>
    </submittedName>
</protein>
<evidence type="ECO:0000313" key="2">
    <source>
        <dbReference type="Proteomes" id="UP000004105"/>
    </source>
</evidence>
<dbReference type="AlphaFoldDB" id="F2BA96"/>
<accession>F2BA96</accession>
<name>F2BA96_9NEIS</name>
<comment type="caution">
    <text evidence="1">The sequence shown here is derived from an EMBL/GenBank/DDBJ whole genome shotgun (WGS) entry which is preliminary data.</text>
</comment>
<keyword evidence="2" id="KW-1185">Reference proteome</keyword>
<reference evidence="1 2" key="1">
    <citation type="submission" date="2011-02" db="EMBL/GenBank/DDBJ databases">
        <authorList>
            <person name="Muzny D."/>
            <person name="Qin X."/>
            <person name="Deng J."/>
            <person name="Jiang H."/>
            <person name="Liu Y."/>
            <person name="Qu J."/>
            <person name="Song X.-Z."/>
            <person name="Zhang L."/>
            <person name="Thornton R."/>
            <person name="Coyle M."/>
            <person name="Francisco L."/>
            <person name="Jackson L."/>
            <person name="Javaid M."/>
            <person name="Korchina V."/>
            <person name="Kovar C."/>
            <person name="Mata R."/>
            <person name="Mathew T."/>
            <person name="Ngo R."/>
            <person name="Nguyen L."/>
            <person name="Nguyen N."/>
            <person name="Okwuonu G."/>
            <person name="Ongeri F."/>
            <person name="Pham C."/>
            <person name="Simmons D."/>
            <person name="Wilczek-Boney K."/>
            <person name="Hale W."/>
            <person name="Jakkamsetti A."/>
            <person name="Pham P."/>
            <person name="Ruth R."/>
            <person name="San Lucas F."/>
            <person name="Warren J."/>
            <person name="Zhang J."/>
            <person name="Zhao Z."/>
            <person name="Zhou C."/>
            <person name="Zhu D."/>
            <person name="Lee S."/>
            <person name="Bess C."/>
            <person name="Blankenburg K."/>
            <person name="Forbes L."/>
            <person name="Fu Q."/>
            <person name="Gubbala S."/>
            <person name="Hirani K."/>
            <person name="Jayaseelan J.C."/>
            <person name="Lara F."/>
            <person name="Munidasa M."/>
            <person name="Palculict T."/>
            <person name="Patil S."/>
            <person name="Pu L.-L."/>
            <person name="Saada N."/>
            <person name="Tang L."/>
            <person name="Weissenberger G."/>
            <person name="Zhu Y."/>
            <person name="Hemphill L."/>
            <person name="Shang Y."/>
            <person name="Youmans B."/>
            <person name="Ayvaz T."/>
            <person name="Ross M."/>
            <person name="Santibanez J."/>
            <person name="Aqrawi P."/>
            <person name="Gross S."/>
            <person name="Joshi V."/>
            <person name="Fowler G."/>
            <person name="Nazareth L."/>
            <person name="Reid J."/>
            <person name="Worley K."/>
            <person name="Petrosino J."/>
            <person name="Highlander S."/>
            <person name="Gibbs R."/>
        </authorList>
    </citation>
    <scope>NUCLEOTIDE SEQUENCE [LARGE SCALE GENOMIC DNA]</scope>
    <source>
        <strain evidence="1 2">ATCC BAA-1200</strain>
    </source>
</reference>
<sequence length="78" mass="8105">MTITAGGTVDYSANIAASAKSWDRKANQIAAWAQAKPYFQTASCVRRQAKRNPPKRAGFAATGGRAVYTLAAAATSAA</sequence>
<organism evidence="1 2">
    <name type="scientific">Neisseria bacilliformis ATCC BAA-1200</name>
    <dbReference type="NCBI Taxonomy" id="888742"/>
    <lineage>
        <taxon>Bacteria</taxon>
        <taxon>Pseudomonadati</taxon>
        <taxon>Pseudomonadota</taxon>
        <taxon>Betaproteobacteria</taxon>
        <taxon>Neisseriales</taxon>
        <taxon>Neisseriaceae</taxon>
        <taxon>Neisseria</taxon>
    </lineage>
</organism>
<dbReference type="Proteomes" id="UP000004105">
    <property type="component" value="Unassembled WGS sequence"/>
</dbReference>
<dbReference type="HOGENOM" id="CLU_2618339_0_0_4"/>